<evidence type="ECO:0000313" key="3">
    <source>
        <dbReference type="Proteomes" id="UP001597545"/>
    </source>
</evidence>
<dbReference type="EMBL" id="JBHULR010000007">
    <property type="protein sequence ID" value="MFD2548950.1"/>
    <property type="molecule type" value="Genomic_DNA"/>
</dbReference>
<comment type="caution">
    <text evidence="2">The sequence shown here is derived from an EMBL/GenBank/DDBJ whole genome shotgun (WGS) entry which is preliminary data.</text>
</comment>
<accession>A0ABW5KMI5</accession>
<protein>
    <submittedName>
        <fullName evidence="2">Uncharacterized protein</fullName>
    </submittedName>
</protein>
<evidence type="ECO:0000313" key="2">
    <source>
        <dbReference type="EMBL" id="MFD2548950.1"/>
    </source>
</evidence>
<feature type="region of interest" description="Disordered" evidence="1">
    <location>
        <begin position="1"/>
        <end position="40"/>
    </location>
</feature>
<name>A0ABW5KMI5_9SPHI</name>
<dbReference type="Proteomes" id="UP001597545">
    <property type="component" value="Unassembled WGS sequence"/>
</dbReference>
<feature type="compositionally biased region" description="Polar residues" evidence="1">
    <location>
        <begin position="28"/>
        <end position="40"/>
    </location>
</feature>
<dbReference type="RefSeq" id="WP_380905229.1">
    <property type="nucleotide sequence ID" value="NZ_JBHUEG010000006.1"/>
</dbReference>
<proteinExistence type="predicted"/>
<feature type="compositionally biased region" description="Basic and acidic residues" evidence="1">
    <location>
        <begin position="1"/>
        <end position="27"/>
    </location>
</feature>
<gene>
    <name evidence="2" type="ORF">ACFSR5_14970</name>
</gene>
<organism evidence="2 3">
    <name type="scientific">Sphingobacterium suaedae</name>
    <dbReference type="NCBI Taxonomy" id="1686402"/>
    <lineage>
        <taxon>Bacteria</taxon>
        <taxon>Pseudomonadati</taxon>
        <taxon>Bacteroidota</taxon>
        <taxon>Sphingobacteriia</taxon>
        <taxon>Sphingobacteriales</taxon>
        <taxon>Sphingobacteriaceae</taxon>
        <taxon>Sphingobacterium</taxon>
    </lineage>
</organism>
<evidence type="ECO:0000256" key="1">
    <source>
        <dbReference type="SAM" id="MobiDB-lite"/>
    </source>
</evidence>
<sequence>MSKDQKKAKSTKEKTQSSYQKEKDSASKDTVTNVFNKKKK</sequence>
<keyword evidence="3" id="KW-1185">Reference proteome</keyword>
<reference evidence="3" key="1">
    <citation type="journal article" date="2019" name="Int. J. Syst. Evol. Microbiol.">
        <title>The Global Catalogue of Microorganisms (GCM) 10K type strain sequencing project: providing services to taxonomists for standard genome sequencing and annotation.</title>
        <authorList>
            <consortium name="The Broad Institute Genomics Platform"/>
            <consortium name="The Broad Institute Genome Sequencing Center for Infectious Disease"/>
            <person name="Wu L."/>
            <person name="Ma J."/>
        </authorList>
    </citation>
    <scope>NUCLEOTIDE SEQUENCE [LARGE SCALE GENOMIC DNA]</scope>
    <source>
        <strain evidence="3">KCTC 42662</strain>
    </source>
</reference>